<dbReference type="Proteomes" id="UP001205843">
    <property type="component" value="Unassembled WGS sequence"/>
</dbReference>
<gene>
    <name evidence="2" type="ORF">J2T57_004371</name>
</gene>
<dbReference type="GO" id="GO:0042834">
    <property type="term" value="F:peptidoglycan binding"/>
    <property type="evidence" value="ECO:0007669"/>
    <property type="project" value="InterPro"/>
</dbReference>
<evidence type="ECO:0000313" key="3">
    <source>
        <dbReference type="Proteomes" id="UP001205843"/>
    </source>
</evidence>
<evidence type="ECO:0000313" key="2">
    <source>
        <dbReference type="EMBL" id="MCP1677194.1"/>
    </source>
</evidence>
<organism evidence="2 3">
    <name type="scientific">Natronocella acetinitrilica</name>
    <dbReference type="NCBI Taxonomy" id="414046"/>
    <lineage>
        <taxon>Bacteria</taxon>
        <taxon>Pseudomonadati</taxon>
        <taxon>Pseudomonadota</taxon>
        <taxon>Gammaproteobacteria</taxon>
        <taxon>Chromatiales</taxon>
        <taxon>Ectothiorhodospiraceae</taxon>
        <taxon>Natronocella</taxon>
    </lineage>
</organism>
<dbReference type="AlphaFoldDB" id="A0AAE3KDT4"/>
<dbReference type="Gene3D" id="3.30.70.1070">
    <property type="entry name" value="Sporulation related repeat"/>
    <property type="match status" value="1"/>
</dbReference>
<evidence type="ECO:0000256" key="1">
    <source>
        <dbReference type="SAM" id="MobiDB-lite"/>
    </source>
</evidence>
<dbReference type="InterPro" id="IPR036680">
    <property type="entry name" value="SPOR-like_sf"/>
</dbReference>
<feature type="region of interest" description="Disordered" evidence="1">
    <location>
        <begin position="46"/>
        <end position="69"/>
    </location>
</feature>
<evidence type="ECO:0008006" key="4">
    <source>
        <dbReference type="Google" id="ProtNLM"/>
    </source>
</evidence>
<reference evidence="2" key="1">
    <citation type="submission" date="2022-03" db="EMBL/GenBank/DDBJ databases">
        <title>Genomic Encyclopedia of Type Strains, Phase III (KMG-III): the genomes of soil and plant-associated and newly described type strains.</title>
        <authorList>
            <person name="Whitman W."/>
        </authorList>
    </citation>
    <scope>NUCLEOTIDE SEQUENCE</scope>
    <source>
        <strain evidence="2">ANL 6-2</strain>
    </source>
</reference>
<protein>
    <recommendedName>
        <fullName evidence="4">SPOR domain-containing protein</fullName>
    </recommendedName>
</protein>
<keyword evidence="3" id="KW-1185">Reference proteome</keyword>
<dbReference type="EMBL" id="JALJXV010000016">
    <property type="protein sequence ID" value="MCP1677194.1"/>
    <property type="molecule type" value="Genomic_DNA"/>
</dbReference>
<sequence length="215" mass="23477">MRALFVLLLLSNALVFVYFQWWSPREVPPPEPAFPVGGSLTLVGETEQSAEDGEQATAPAEPRAPNDTALAGPICYRSPSLGGSQAAEATRARDAGDAMRSEIREEQVSVTIGYWVYLPPLESREAALAQVAELAEAGVEDVVVVTDNIYTNAVSLGVFSNEERAALRRDELVALGFPAESGERERLQTQYYVVAEWPRQPSIIPAEWRVVDCQA</sequence>
<dbReference type="RefSeq" id="WP_253485556.1">
    <property type="nucleotide sequence ID" value="NZ_JALJXV010000016.1"/>
</dbReference>
<accession>A0AAE3KDT4</accession>
<name>A0AAE3KDT4_9GAMM</name>
<comment type="caution">
    <text evidence="2">The sequence shown here is derived from an EMBL/GenBank/DDBJ whole genome shotgun (WGS) entry which is preliminary data.</text>
</comment>
<proteinExistence type="predicted"/>